<protein>
    <submittedName>
        <fullName evidence="1">Uncharacterized protein</fullName>
    </submittedName>
</protein>
<dbReference type="EMBL" id="JBEPLI010000003">
    <property type="protein sequence ID" value="MET3589487.1"/>
    <property type="molecule type" value="Genomic_DNA"/>
</dbReference>
<sequence length="45" mass="4764">MRSSIFLMILIGSLTSFCASGVLSIDLSLLQLQDTTGKASATLKM</sequence>
<evidence type="ECO:0000313" key="2">
    <source>
        <dbReference type="Proteomes" id="UP001549086"/>
    </source>
</evidence>
<reference evidence="1 2" key="1">
    <citation type="submission" date="2024-06" db="EMBL/GenBank/DDBJ databases">
        <title>Genomic Encyclopedia of Type Strains, Phase IV (KMG-IV): sequencing the most valuable type-strain genomes for metagenomic binning, comparative biology and taxonomic classification.</title>
        <authorList>
            <person name="Goeker M."/>
        </authorList>
    </citation>
    <scope>NUCLEOTIDE SEQUENCE [LARGE SCALE GENOMIC DNA]</scope>
    <source>
        <strain evidence="1 2">DSM 23649</strain>
    </source>
</reference>
<accession>A0ABV2HGG1</accession>
<name>A0ABV2HGG1_9HYPH</name>
<dbReference type="Proteomes" id="UP001549086">
    <property type="component" value="Unassembled WGS sequence"/>
</dbReference>
<evidence type="ECO:0000313" key="1">
    <source>
        <dbReference type="EMBL" id="MET3589487.1"/>
    </source>
</evidence>
<keyword evidence="2" id="KW-1185">Reference proteome</keyword>
<proteinExistence type="predicted"/>
<gene>
    <name evidence="1" type="ORF">ABID23_000569</name>
</gene>
<dbReference type="RefSeq" id="WP_354189095.1">
    <property type="nucleotide sequence ID" value="NZ_JBEPLI010000003.1"/>
</dbReference>
<organism evidence="1 2">
    <name type="scientific">Bartonella silvatica</name>
    <dbReference type="NCBI Taxonomy" id="357760"/>
    <lineage>
        <taxon>Bacteria</taxon>
        <taxon>Pseudomonadati</taxon>
        <taxon>Pseudomonadota</taxon>
        <taxon>Alphaproteobacteria</taxon>
        <taxon>Hyphomicrobiales</taxon>
        <taxon>Bartonellaceae</taxon>
        <taxon>Bartonella</taxon>
    </lineage>
</organism>
<comment type="caution">
    <text evidence="1">The sequence shown here is derived from an EMBL/GenBank/DDBJ whole genome shotgun (WGS) entry which is preliminary data.</text>
</comment>